<evidence type="ECO:0000313" key="3">
    <source>
        <dbReference type="Proteomes" id="UP001437256"/>
    </source>
</evidence>
<dbReference type="EMBL" id="JBBXMP010000097">
    <property type="protein sequence ID" value="KAL0062737.1"/>
    <property type="molecule type" value="Genomic_DNA"/>
</dbReference>
<proteinExistence type="predicted"/>
<reference evidence="2 3" key="1">
    <citation type="submission" date="2024-05" db="EMBL/GenBank/DDBJ databases">
        <title>A draft genome resource for the thread blight pathogen Marasmius tenuissimus strain MS-2.</title>
        <authorList>
            <person name="Yulfo-Soto G.E."/>
            <person name="Baruah I.K."/>
            <person name="Amoako-Attah I."/>
            <person name="Bukari Y."/>
            <person name="Meinhardt L.W."/>
            <person name="Bailey B.A."/>
            <person name="Cohen S.P."/>
        </authorList>
    </citation>
    <scope>NUCLEOTIDE SEQUENCE [LARGE SCALE GENOMIC DNA]</scope>
    <source>
        <strain evidence="2 3">MS-2</strain>
    </source>
</reference>
<dbReference type="InterPro" id="IPR001155">
    <property type="entry name" value="OxRdtase_FMN_N"/>
</dbReference>
<feature type="domain" description="NADH:flavin oxidoreductase/NADH oxidase N-terminal" evidence="1">
    <location>
        <begin position="106"/>
        <end position="352"/>
    </location>
</feature>
<dbReference type="InterPro" id="IPR013785">
    <property type="entry name" value="Aldolase_TIM"/>
</dbReference>
<dbReference type="Pfam" id="PF00724">
    <property type="entry name" value="Oxidored_FMN"/>
    <property type="match status" value="1"/>
</dbReference>
<dbReference type="Proteomes" id="UP001437256">
    <property type="component" value="Unassembled WGS sequence"/>
</dbReference>
<protein>
    <recommendedName>
        <fullName evidence="1">NADH:flavin oxidoreductase/NADH oxidase N-terminal domain-containing protein</fullName>
    </recommendedName>
</protein>
<dbReference type="PANTHER" id="PTHR22893">
    <property type="entry name" value="NADH OXIDOREDUCTASE-RELATED"/>
    <property type="match status" value="1"/>
</dbReference>
<accession>A0ABR2ZNI9</accession>
<comment type="caution">
    <text evidence="2">The sequence shown here is derived from an EMBL/GenBank/DDBJ whole genome shotgun (WGS) entry which is preliminary data.</text>
</comment>
<evidence type="ECO:0000313" key="2">
    <source>
        <dbReference type="EMBL" id="KAL0062737.1"/>
    </source>
</evidence>
<dbReference type="Gene3D" id="3.20.20.70">
    <property type="entry name" value="Aldolase class I"/>
    <property type="match status" value="1"/>
</dbReference>
<name>A0ABR2ZNI9_9AGAR</name>
<dbReference type="InterPro" id="IPR045247">
    <property type="entry name" value="Oye-like"/>
</dbReference>
<dbReference type="CDD" id="cd02933">
    <property type="entry name" value="OYE_like_FMN"/>
    <property type="match status" value="1"/>
</dbReference>
<keyword evidence="3" id="KW-1185">Reference proteome</keyword>
<gene>
    <name evidence="2" type="ORF">AAF712_010359</name>
</gene>
<evidence type="ECO:0000259" key="1">
    <source>
        <dbReference type="Pfam" id="PF00724"/>
    </source>
</evidence>
<sequence>MKHVDQDSKQGLVAVSSTLLTEATGLSTLEESATTPKLFTPIQIGFMDLQHRVVHAPTSRYRADTNSVPLTPIVGKYYEQRARVPGTLLISEGTLISREAGGAPNIYALGRAANPEILDALGLPYVSASDVALLPSSIQSHTHPDRVPVVRRPSALTVRGMENYVQQYVRAAVNAVEKAGMDGVEIHAAGGYLIDQFLQDTSNDRADEYGGSVENRARFPLRVIEAVVQGIGEERTGVRISPWSTYQGMGMSDPRPTFAYFVKELKSRFPRLAYLHVQEARADGWNTVANVPEGVDNDFIREIWGNGVLVSSGGYDRELAIEVVETKGDVVAFGRHFIANPDLPFRLIKDVPLAKGDRGKYYACGSADPNGYTDYPFSKEFLAV</sequence>
<organism evidence="2 3">
    <name type="scientific">Marasmius tenuissimus</name>
    <dbReference type="NCBI Taxonomy" id="585030"/>
    <lineage>
        <taxon>Eukaryota</taxon>
        <taxon>Fungi</taxon>
        <taxon>Dikarya</taxon>
        <taxon>Basidiomycota</taxon>
        <taxon>Agaricomycotina</taxon>
        <taxon>Agaricomycetes</taxon>
        <taxon>Agaricomycetidae</taxon>
        <taxon>Agaricales</taxon>
        <taxon>Marasmiineae</taxon>
        <taxon>Marasmiaceae</taxon>
        <taxon>Marasmius</taxon>
    </lineage>
</organism>
<dbReference type="SUPFAM" id="SSF51395">
    <property type="entry name" value="FMN-linked oxidoreductases"/>
    <property type="match status" value="1"/>
</dbReference>
<dbReference type="PANTHER" id="PTHR22893:SF91">
    <property type="entry name" value="NADPH DEHYDROGENASE 2-RELATED"/>
    <property type="match status" value="1"/>
</dbReference>